<feature type="signal peptide" evidence="1">
    <location>
        <begin position="1"/>
        <end position="19"/>
    </location>
</feature>
<dbReference type="AlphaFoldDB" id="A0A9X1KZ45"/>
<dbReference type="EMBL" id="JAIXNE010000003">
    <property type="protein sequence ID" value="MCA6076697.1"/>
    <property type="molecule type" value="Genomic_DNA"/>
</dbReference>
<evidence type="ECO:0000313" key="4">
    <source>
        <dbReference type="EMBL" id="MCA6077825.1"/>
    </source>
</evidence>
<evidence type="ECO:0000313" key="5">
    <source>
        <dbReference type="Proteomes" id="UP001139409"/>
    </source>
</evidence>
<evidence type="ECO:0000313" key="2">
    <source>
        <dbReference type="EMBL" id="MCA6075520.1"/>
    </source>
</evidence>
<feature type="chain" id="PRO_5041195029" evidence="1">
    <location>
        <begin position="20"/>
        <end position="294"/>
    </location>
</feature>
<keyword evidence="5" id="KW-1185">Reference proteome</keyword>
<evidence type="ECO:0000256" key="1">
    <source>
        <dbReference type="SAM" id="SignalP"/>
    </source>
</evidence>
<evidence type="ECO:0000313" key="3">
    <source>
        <dbReference type="EMBL" id="MCA6076697.1"/>
    </source>
</evidence>
<reference evidence="4" key="1">
    <citation type="submission" date="2021-09" db="EMBL/GenBank/DDBJ databases">
        <title>Fulvivirga sp. isolated from coastal sediment.</title>
        <authorList>
            <person name="Yu H."/>
        </authorList>
    </citation>
    <scope>NUCLEOTIDE SEQUENCE</scope>
    <source>
        <strain evidence="4">1062</strain>
    </source>
</reference>
<name>A0A9X1KZ45_9BACT</name>
<keyword evidence="1" id="KW-0732">Signal</keyword>
<protein>
    <submittedName>
        <fullName evidence="4">Uncharacterized protein</fullName>
    </submittedName>
</protein>
<proteinExistence type="predicted"/>
<dbReference type="EMBL" id="JAIXNE010000004">
    <property type="protein sequence ID" value="MCA6077825.1"/>
    <property type="molecule type" value="Genomic_DNA"/>
</dbReference>
<sequence>MKITPVLIIFTLCIATVSAQNTDRIKPGVLYKSGETINSPKYGFTATIPQEWSGFLPQGTEVFALAKNDGTSGEVVLLARENSNLETLEAAWEQGGNLTDGIRIKAADVQKEGDMIFSEVTAEGENINKSYRGFIIGKCGGFGPCVSLFMITPSQFFEGIRDEMLSLMRSGQFSEPGEANIYSDFDWQRFLANKTLVAFELMEFSKKQNTIDLCVNGTFRSQVKQSGWFKQNGSDYKGKNGGTWSVRGKGPQTILRLEFNDKKLLPLEIVLRIEEEKIYANDERYYAGYSLRCN</sequence>
<dbReference type="EMBL" id="JAIXNE010000002">
    <property type="protein sequence ID" value="MCA6075520.1"/>
    <property type="molecule type" value="Genomic_DNA"/>
</dbReference>
<dbReference type="RefSeq" id="WP_225698620.1">
    <property type="nucleotide sequence ID" value="NZ_JAIXNE010000002.1"/>
</dbReference>
<dbReference type="Proteomes" id="UP001139409">
    <property type="component" value="Unassembled WGS sequence"/>
</dbReference>
<gene>
    <name evidence="2" type="ORF">LDX50_11625</name>
    <name evidence="3" type="ORF">LDX50_17595</name>
    <name evidence="4" type="ORF">LDX50_23315</name>
</gene>
<organism evidence="4 5">
    <name type="scientific">Fulvivirga sedimenti</name>
    <dbReference type="NCBI Taxonomy" id="2879465"/>
    <lineage>
        <taxon>Bacteria</taxon>
        <taxon>Pseudomonadati</taxon>
        <taxon>Bacteroidota</taxon>
        <taxon>Cytophagia</taxon>
        <taxon>Cytophagales</taxon>
        <taxon>Fulvivirgaceae</taxon>
        <taxon>Fulvivirga</taxon>
    </lineage>
</organism>
<comment type="caution">
    <text evidence="4">The sequence shown here is derived from an EMBL/GenBank/DDBJ whole genome shotgun (WGS) entry which is preliminary data.</text>
</comment>
<accession>A0A9X1KZ45</accession>